<proteinExistence type="inferred from homology"/>
<dbReference type="GO" id="GO:0006355">
    <property type="term" value="P:regulation of DNA-templated transcription"/>
    <property type="evidence" value="ECO:0007669"/>
    <property type="project" value="InterPro"/>
</dbReference>
<dbReference type="Pfam" id="PF04065">
    <property type="entry name" value="Not3"/>
    <property type="match status" value="1"/>
</dbReference>
<dbReference type="Proteomes" id="UP000193411">
    <property type="component" value="Unassembled WGS sequence"/>
</dbReference>
<dbReference type="InterPro" id="IPR007282">
    <property type="entry name" value="NOT2/3/5_C"/>
</dbReference>
<gene>
    <name evidence="13" type="ORF">BCR44DRAFT_157738</name>
</gene>
<evidence type="ECO:0000313" key="13">
    <source>
        <dbReference type="EMBL" id="ORZ41354.1"/>
    </source>
</evidence>
<evidence type="ECO:0000259" key="11">
    <source>
        <dbReference type="Pfam" id="PF04065"/>
    </source>
</evidence>
<evidence type="ECO:0000256" key="6">
    <source>
        <dbReference type="ARBA" id="ARBA00022553"/>
    </source>
</evidence>
<evidence type="ECO:0000256" key="4">
    <source>
        <dbReference type="ARBA" id="ARBA00022490"/>
    </source>
</evidence>
<dbReference type="AlphaFoldDB" id="A0A1Y2I4W5"/>
<comment type="caution">
    <text evidence="13">The sequence shown here is derived from an EMBL/GenBank/DDBJ whole genome shotgun (WGS) entry which is preliminary data.</text>
</comment>
<evidence type="ECO:0000256" key="8">
    <source>
        <dbReference type="ARBA" id="ARBA00023163"/>
    </source>
</evidence>
<evidence type="ECO:0000256" key="9">
    <source>
        <dbReference type="ARBA" id="ARBA00023242"/>
    </source>
</evidence>
<dbReference type="Gene3D" id="2.30.30.1020">
    <property type="entry name" value="CCR4-NOT complex subunit 2/3/5, C-terminal domain"/>
    <property type="match status" value="1"/>
</dbReference>
<keyword evidence="8" id="KW-0804">Transcription</keyword>
<feature type="compositionally biased region" description="Low complexity" evidence="10">
    <location>
        <begin position="331"/>
        <end position="353"/>
    </location>
</feature>
<organism evidence="13 14">
    <name type="scientific">Catenaria anguillulae PL171</name>
    <dbReference type="NCBI Taxonomy" id="765915"/>
    <lineage>
        <taxon>Eukaryota</taxon>
        <taxon>Fungi</taxon>
        <taxon>Fungi incertae sedis</taxon>
        <taxon>Blastocladiomycota</taxon>
        <taxon>Blastocladiomycetes</taxon>
        <taxon>Blastocladiales</taxon>
        <taxon>Catenariaceae</taxon>
        <taxon>Catenaria</taxon>
    </lineage>
</organism>
<comment type="subcellular location">
    <subcellularLocation>
        <location evidence="2">Cytoplasm</location>
    </subcellularLocation>
    <subcellularLocation>
        <location evidence="1">Nucleus</location>
    </subcellularLocation>
</comment>
<dbReference type="GO" id="GO:0005634">
    <property type="term" value="C:nucleus"/>
    <property type="evidence" value="ECO:0007669"/>
    <property type="project" value="UniProtKB-SubCell"/>
</dbReference>
<dbReference type="EMBL" id="MCFL01000001">
    <property type="protein sequence ID" value="ORZ41354.1"/>
    <property type="molecule type" value="Genomic_DNA"/>
</dbReference>
<reference evidence="13 14" key="1">
    <citation type="submission" date="2016-07" db="EMBL/GenBank/DDBJ databases">
        <title>Pervasive Adenine N6-methylation of Active Genes in Fungi.</title>
        <authorList>
            <consortium name="DOE Joint Genome Institute"/>
            <person name="Mondo S.J."/>
            <person name="Dannebaum R.O."/>
            <person name="Kuo R.C."/>
            <person name="Labutti K."/>
            <person name="Haridas S."/>
            <person name="Kuo A."/>
            <person name="Salamov A."/>
            <person name="Ahrendt S.R."/>
            <person name="Lipzen A."/>
            <person name="Sullivan W."/>
            <person name="Andreopoulos W.B."/>
            <person name="Clum A."/>
            <person name="Lindquist E."/>
            <person name="Daum C."/>
            <person name="Ramamoorthy G.K."/>
            <person name="Gryganskyi A."/>
            <person name="Culley D."/>
            <person name="Magnuson J.K."/>
            <person name="James T.Y."/>
            <person name="O'Malley M.A."/>
            <person name="Stajich J.E."/>
            <person name="Spatafora J.W."/>
            <person name="Visel A."/>
            <person name="Grigoriev I.V."/>
        </authorList>
    </citation>
    <scope>NUCLEOTIDE SEQUENCE [LARGE SCALE GENOMIC DNA]</scope>
    <source>
        <strain evidence="13 14">PL171</strain>
    </source>
</reference>
<dbReference type="InterPro" id="IPR012270">
    <property type="entry name" value="CCR4-NOT_su3/5"/>
</dbReference>
<keyword evidence="7" id="KW-0805">Transcription regulation</keyword>
<keyword evidence="14" id="KW-1185">Reference proteome</keyword>
<keyword evidence="6" id="KW-0597">Phosphoprotein</keyword>
<dbReference type="InterPro" id="IPR038635">
    <property type="entry name" value="CCR4-NOT_su2/3/5_C_sf"/>
</dbReference>
<evidence type="ECO:0000256" key="3">
    <source>
        <dbReference type="ARBA" id="ARBA00007682"/>
    </source>
</evidence>
<dbReference type="STRING" id="765915.A0A1Y2I4W5"/>
<evidence type="ECO:0000256" key="2">
    <source>
        <dbReference type="ARBA" id="ARBA00004496"/>
    </source>
</evidence>
<feature type="compositionally biased region" description="Pro residues" evidence="10">
    <location>
        <begin position="259"/>
        <end position="275"/>
    </location>
</feature>
<dbReference type="GO" id="GO:0030015">
    <property type="term" value="C:CCR4-NOT core complex"/>
    <property type="evidence" value="ECO:0007669"/>
    <property type="project" value="InterPro"/>
</dbReference>
<evidence type="ECO:0000256" key="10">
    <source>
        <dbReference type="SAM" id="MobiDB-lite"/>
    </source>
</evidence>
<evidence type="ECO:0000256" key="5">
    <source>
        <dbReference type="ARBA" id="ARBA00022491"/>
    </source>
</evidence>
<dbReference type="PIRSF" id="PIRSF005290">
    <property type="entry name" value="NOT_su_3_5"/>
    <property type="match status" value="1"/>
</dbReference>
<feature type="compositionally biased region" description="Polar residues" evidence="10">
    <location>
        <begin position="532"/>
        <end position="547"/>
    </location>
</feature>
<feature type="compositionally biased region" description="Pro residues" evidence="10">
    <location>
        <begin position="320"/>
        <end position="330"/>
    </location>
</feature>
<dbReference type="InterPro" id="IPR040168">
    <property type="entry name" value="Not2/3/5"/>
</dbReference>
<feature type="compositionally biased region" description="Low complexity" evidence="10">
    <location>
        <begin position="512"/>
        <end position="525"/>
    </location>
</feature>
<feature type="domain" description="NOT2/NOT3/NOT5 C-terminal" evidence="12">
    <location>
        <begin position="695"/>
        <end position="819"/>
    </location>
</feature>
<dbReference type="Pfam" id="PF04153">
    <property type="entry name" value="NOT2_3_5_C"/>
    <property type="match status" value="1"/>
</dbReference>
<evidence type="ECO:0000259" key="12">
    <source>
        <dbReference type="Pfam" id="PF04153"/>
    </source>
</evidence>
<dbReference type="GO" id="GO:0000289">
    <property type="term" value="P:nuclear-transcribed mRNA poly(A) tail shortening"/>
    <property type="evidence" value="ECO:0007669"/>
    <property type="project" value="UniProtKB-ARBA"/>
</dbReference>
<name>A0A1Y2I4W5_9FUNG</name>
<evidence type="ECO:0000256" key="7">
    <source>
        <dbReference type="ARBA" id="ARBA00023015"/>
    </source>
</evidence>
<keyword evidence="4" id="KW-0963">Cytoplasm</keyword>
<sequence length="825" mass="87897">MAARKLQMEIDKALKKVAEGVDEFKAMVEKLHQAATPAQREKIEAELKRDIKKLQRMRDQIKTWIGSSEIKDKRALLENRRLIETQMELFKAIEKELKTKAFSKEGLGLPTKVDPEEEKKEQCAEWIRDTVDRFNQQIDMCEAQQESILASAGKRGKKAGGSNELLDRLKHQADVCRQHIRNLEIALRMLENGLLEADLIDELRDNIDYFLEQGSEAITDGTEIEDYLDIYDELGLDEEDELFAGPPMPTTAPSGPSSSVPPTPAKPVVTGPPPTISASLPPSATAAAALSPKMGAGRTASISSTTSASDSATPASGAPPSTPGHPPSVSVPPSVTPSAAAAAAASSASQNSAPPLPPPKLTAWNQKVKEGTAAPSRTGSLNGPASVDHHDESLAPSSTAPSVSSATATPKASLGLAAGLSTAESSVHSTPMSSPTPSRPSTKQPPLPPLSAASSSSKPTSSSTGTVSSSRASSMSPSPATRSTLATSGRAPSVPAPVYELSPAPRSNTVPSSDVTSTMSSSTASLDDHAPPSTSNDDQVSSITTEFGSSKLSLSGAGAADSVLVNGVFPTPPPPPPHALAYKPKPVQPLKPIRQVSKDPACPEALRDLMAIFEAVQHTARGAYVNGVPSSTAAAGSPGAAAPAAEASSTPATPTPKTEPGALGLMADPSASASTYPPSAAATDLLGILDATWMWAPSPLDAERHSPYTPQDPTPVPHYYPGMPPPVVDDPRLFEQLDLDTLFYVFYYRQGTLAQYLAARELKRQSWRFHKRYQTWFQRHEEPREITAEYEAGAYIYFDWEVGWCQRKKTEFKFEYRYLEDAELD</sequence>
<feature type="compositionally biased region" description="Low complexity" evidence="10">
    <location>
        <begin position="450"/>
        <end position="484"/>
    </location>
</feature>
<feature type="region of interest" description="Disordered" evidence="10">
    <location>
        <begin position="240"/>
        <end position="554"/>
    </location>
</feature>
<keyword evidence="9" id="KW-0539">Nucleus</keyword>
<dbReference type="PANTHER" id="PTHR23326">
    <property type="entry name" value="CCR4 NOT-RELATED"/>
    <property type="match status" value="1"/>
</dbReference>
<dbReference type="GO" id="GO:0005737">
    <property type="term" value="C:cytoplasm"/>
    <property type="evidence" value="ECO:0007669"/>
    <property type="project" value="UniProtKB-SubCell"/>
</dbReference>
<feature type="domain" description="CCR4-Not complex component Not N-terminal" evidence="11">
    <location>
        <begin position="3"/>
        <end position="237"/>
    </location>
</feature>
<dbReference type="OrthoDB" id="293823at2759"/>
<evidence type="ECO:0000256" key="1">
    <source>
        <dbReference type="ARBA" id="ARBA00004123"/>
    </source>
</evidence>
<feature type="compositionally biased region" description="Low complexity" evidence="10">
    <location>
        <begin position="276"/>
        <end position="319"/>
    </location>
</feature>
<feature type="compositionally biased region" description="Low complexity" evidence="10">
    <location>
        <begin position="394"/>
        <end position="442"/>
    </location>
</feature>
<feature type="region of interest" description="Disordered" evidence="10">
    <location>
        <begin position="631"/>
        <end position="676"/>
    </location>
</feature>
<feature type="non-terminal residue" evidence="13">
    <location>
        <position position="825"/>
    </location>
</feature>
<evidence type="ECO:0000313" key="14">
    <source>
        <dbReference type="Proteomes" id="UP000193411"/>
    </source>
</evidence>
<protein>
    <submittedName>
        <fullName evidence="13">Not1 N-terminal domain, CCR4-Not complex component-domain-containing protein</fullName>
    </submittedName>
</protein>
<comment type="similarity">
    <text evidence="3">Belongs to the CNOT2/3/5 family.</text>
</comment>
<dbReference type="InterPro" id="IPR007207">
    <property type="entry name" value="Not_N"/>
</dbReference>
<accession>A0A1Y2I4W5</accession>
<keyword evidence="5" id="KW-0678">Repressor</keyword>